<dbReference type="Pfam" id="PF13855">
    <property type="entry name" value="LRR_8"/>
    <property type="match status" value="3"/>
</dbReference>
<accession>A0A2A2LEG7</accession>
<dbReference type="InterPro" id="IPR007110">
    <property type="entry name" value="Ig-like_dom"/>
</dbReference>
<reference evidence="8 9" key="1">
    <citation type="journal article" date="2017" name="Curr. Biol.">
        <title>Genome architecture and evolution of a unichromosomal asexual nematode.</title>
        <authorList>
            <person name="Fradin H."/>
            <person name="Zegar C."/>
            <person name="Gutwein M."/>
            <person name="Lucas J."/>
            <person name="Kovtun M."/>
            <person name="Corcoran D."/>
            <person name="Baugh L.R."/>
            <person name="Kiontke K."/>
            <person name="Gunsalus K."/>
            <person name="Fitch D.H."/>
            <person name="Piano F."/>
        </authorList>
    </citation>
    <scope>NUCLEOTIDE SEQUENCE [LARGE SCALE GENOMIC DNA]</scope>
    <source>
        <strain evidence="8">PF1309</strain>
    </source>
</reference>
<dbReference type="SMART" id="SM00408">
    <property type="entry name" value="IGc2"/>
    <property type="match status" value="2"/>
</dbReference>
<dbReference type="SUPFAM" id="SSF48726">
    <property type="entry name" value="Immunoglobulin"/>
    <property type="match status" value="3"/>
</dbReference>
<evidence type="ECO:0000256" key="2">
    <source>
        <dbReference type="ARBA" id="ARBA00022729"/>
    </source>
</evidence>
<dbReference type="Gene3D" id="3.80.10.10">
    <property type="entry name" value="Ribonuclease Inhibitor"/>
    <property type="match status" value="2"/>
</dbReference>
<organism evidence="8 9">
    <name type="scientific">Diploscapter pachys</name>
    <dbReference type="NCBI Taxonomy" id="2018661"/>
    <lineage>
        <taxon>Eukaryota</taxon>
        <taxon>Metazoa</taxon>
        <taxon>Ecdysozoa</taxon>
        <taxon>Nematoda</taxon>
        <taxon>Chromadorea</taxon>
        <taxon>Rhabditida</taxon>
        <taxon>Rhabditina</taxon>
        <taxon>Rhabditomorpha</taxon>
        <taxon>Rhabditoidea</taxon>
        <taxon>Rhabditidae</taxon>
        <taxon>Diploscapter</taxon>
    </lineage>
</organism>
<dbReference type="InterPro" id="IPR013783">
    <property type="entry name" value="Ig-like_fold"/>
</dbReference>
<feature type="domain" description="Ig-like" evidence="7">
    <location>
        <begin position="259"/>
        <end position="355"/>
    </location>
</feature>
<feature type="region of interest" description="Disordered" evidence="6">
    <location>
        <begin position="581"/>
        <end position="603"/>
    </location>
</feature>
<dbReference type="PROSITE" id="PS50835">
    <property type="entry name" value="IG_LIKE"/>
    <property type="match status" value="2"/>
</dbReference>
<protein>
    <recommendedName>
        <fullName evidence="7">Ig-like domain-containing protein</fullName>
    </recommendedName>
</protein>
<dbReference type="SUPFAM" id="SSF52058">
    <property type="entry name" value="L domain-like"/>
    <property type="match status" value="1"/>
</dbReference>
<comment type="caution">
    <text evidence="8">The sequence shown here is derived from an EMBL/GenBank/DDBJ whole genome shotgun (WGS) entry which is preliminary data.</text>
</comment>
<dbReference type="SMART" id="SM00369">
    <property type="entry name" value="LRR_TYP"/>
    <property type="match status" value="7"/>
</dbReference>
<dbReference type="InterPro" id="IPR000483">
    <property type="entry name" value="Cys-rich_flank_reg_C"/>
</dbReference>
<dbReference type="InterPro" id="IPR013098">
    <property type="entry name" value="Ig_I-set"/>
</dbReference>
<dbReference type="Gene3D" id="2.60.40.10">
    <property type="entry name" value="Immunoglobulins"/>
    <property type="match status" value="3"/>
</dbReference>
<evidence type="ECO:0000259" key="7">
    <source>
        <dbReference type="PROSITE" id="PS50835"/>
    </source>
</evidence>
<dbReference type="InterPro" id="IPR003599">
    <property type="entry name" value="Ig_sub"/>
</dbReference>
<evidence type="ECO:0000256" key="3">
    <source>
        <dbReference type="ARBA" id="ARBA00022737"/>
    </source>
</evidence>
<dbReference type="STRING" id="2018661.A0A2A2LEG7"/>
<proteinExistence type="predicted"/>
<evidence type="ECO:0000256" key="5">
    <source>
        <dbReference type="ARBA" id="ARBA00023180"/>
    </source>
</evidence>
<dbReference type="CDD" id="cd00096">
    <property type="entry name" value="Ig"/>
    <property type="match status" value="1"/>
</dbReference>
<dbReference type="InterPro" id="IPR050467">
    <property type="entry name" value="LRFN"/>
</dbReference>
<feature type="domain" description="Ig-like" evidence="7">
    <location>
        <begin position="373"/>
        <end position="504"/>
    </location>
</feature>
<keyword evidence="3" id="KW-0677">Repeat</keyword>
<evidence type="ECO:0000256" key="4">
    <source>
        <dbReference type="ARBA" id="ARBA00023157"/>
    </source>
</evidence>
<dbReference type="InterPro" id="IPR003598">
    <property type="entry name" value="Ig_sub2"/>
</dbReference>
<dbReference type="SMART" id="SM00409">
    <property type="entry name" value="IG"/>
    <property type="match status" value="2"/>
</dbReference>
<keyword evidence="9" id="KW-1185">Reference proteome</keyword>
<evidence type="ECO:0000256" key="1">
    <source>
        <dbReference type="ARBA" id="ARBA00022614"/>
    </source>
</evidence>
<dbReference type="Proteomes" id="UP000218231">
    <property type="component" value="Unassembled WGS sequence"/>
</dbReference>
<dbReference type="PANTHER" id="PTHR45842">
    <property type="entry name" value="SYNAPTIC ADHESION-LIKE MOLECULE SALM"/>
    <property type="match status" value="1"/>
</dbReference>
<dbReference type="InterPro" id="IPR001611">
    <property type="entry name" value="Leu-rich_rpt"/>
</dbReference>
<dbReference type="Pfam" id="PF07679">
    <property type="entry name" value="I-set"/>
    <property type="match status" value="1"/>
</dbReference>
<evidence type="ECO:0000256" key="6">
    <source>
        <dbReference type="SAM" id="MobiDB-lite"/>
    </source>
</evidence>
<evidence type="ECO:0000313" key="8">
    <source>
        <dbReference type="EMBL" id="PAV84573.1"/>
    </source>
</evidence>
<evidence type="ECO:0000313" key="9">
    <source>
        <dbReference type="Proteomes" id="UP000218231"/>
    </source>
</evidence>
<dbReference type="PANTHER" id="PTHR45842:SF21">
    <property type="entry name" value="IG-LIKE DOMAIN-CONTAINING PROTEIN"/>
    <property type="match status" value="1"/>
</dbReference>
<name>A0A2A2LEG7_9BILA</name>
<dbReference type="InterPro" id="IPR036179">
    <property type="entry name" value="Ig-like_dom_sf"/>
</dbReference>
<keyword evidence="4" id="KW-1015">Disulfide bond</keyword>
<gene>
    <name evidence="8" type="ORF">WR25_10113</name>
</gene>
<dbReference type="SMART" id="SM00082">
    <property type="entry name" value="LRRCT"/>
    <property type="match status" value="1"/>
</dbReference>
<dbReference type="InterPro" id="IPR032675">
    <property type="entry name" value="LRR_dom_sf"/>
</dbReference>
<dbReference type="EMBL" id="LIAE01006837">
    <property type="protein sequence ID" value="PAV84573.1"/>
    <property type="molecule type" value="Genomic_DNA"/>
</dbReference>
<dbReference type="OrthoDB" id="5870077at2759"/>
<keyword evidence="1" id="KW-0433">Leucine-rich repeat</keyword>
<dbReference type="FunFam" id="3.80.10.10:FF:000770">
    <property type="entry name" value="Uncharacterized protein"/>
    <property type="match status" value="1"/>
</dbReference>
<sequence>MRYRKYHIDLTGNLLRTIKSDSFSSLRSLTWLRISRNKIQTLERDAFKALPFLEFLDLTRNSIRVLPSLAFNDLPSLENISLARNDIYKFEDGVFFGCDSLMSLNLSSNRIHHISDGHLFELYQLHTLDLSHNRIISFEPSAWAQVKNLKYLTLHANRIQALPAGAFKHLSNLETLILSGNAIDNVHKTAMAGLDRLYRKLSTNSVLCDCHMKWFSNWLYSSKLDRSLVTAKCAHPPQLGGIHVLAIDASNLTCSEDSPRARVVSQSLSDVKALVGETANLLCSAYGQAPISIEWRLLSGTNPRVLSPDQNTLMNTNRSRVINGTMNGQELAVGELILLDVTPADRANYQCVVRNRFGTDFGKPIFLDVQMAPKFIDPPQDMSLLVGQNAKIMCAAAGMPQPSMKWAKDGENKFHTPLIDTRVEVGETVIIDCLVDLDTETQRIVWLKDNKPLTMADYNQGGLSLKADQQILVIHRAVPTDSGNYSCELWASNDFLAQQTAKVVVGNVDFTQEKIRVLEPETLSRGLFNGISSVIMAGAISKAMNPPPPTFITTNNFNRFGGGGWRRRWGGGGGWNSGGGGGWNGGWGGRPWGGGGGWNGGWR</sequence>
<dbReference type="InterPro" id="IPR003591">
    <property type="entry name" value="Leu-rich_rpt_typical-subtyp"/>
</dbReference>
<dbReference type="AlphaFoldDB" id="A0A2A2LEG7"/>
<keyword evidence="2" id="KW-0732">Signal</keyword>
<dbReference type="Pfam" id="PF13927">
    <property type="entry name" value="Ig_3"/>
    <property type="match status" value="2"/>
</dbReference>
<dbReference type="PROSITE" id="PS51450">
    <property type="entry name" value="LRR"/>
    <property type="match status" value="3"/>
</dbReference>
<keyword evidence="5" id="KW-0325">Glycoprotein</keyword>